<dbReference type="PANTHER" id="PTHR13046">
    <property type="entry name" value="PROTEASE U48 CAAX PRENYL PROTEASE RCE1"/>
    <property type="match status" value="1"/>
</dbReference>
<evidence type="ECO:0000313" key="13">
    <source>
        <dbReference type="EMBL" id="OAQ29330.1"/>
    </source>
</evidence>
<dbReference type="PANTHER" id="PTHR13046:SF0">
    <property type="entry name" value="CAAX PRENYL PROTEASE 2"/>
    <property type="match status" value="1"/>
</dbReference>
<comment type="catalytic activity">
    <reaction evidence="9">
        <text>Hydrolyzes the peptide bond -P2-(S-farnesyl or geranylgeranyl)C-P1'-P2'-P3'-COOH where P1' and P2' are amino acids with aliphatic sidechains and P3' is any C-terminal residue.</text>
        <dbReference type="EC" id="3.4.26.1"/>
    </reaction>
</comment>
<evidence type="ECO:0000256" key="1">
    <source>
        <dbReference type="ARBA" id="ARBA00004477"/>
    </source>
</evidence>
<evidence type="ECO:0000256" key="8">
    <source>
        <dbReference type="ARBA" id="ARBA00023136"/>
    </source>
</evidence>
<feature type="transmembrane region" description="Helical" evidence="11">
    <location>
        <begin position="286"/>
        <end position="306"/>
    </location>
</feature>
<dbReference type="GO" id="GO:0071586">
    <property type="term" value="P:CAAX-box protein processing"/>
    <property type="evidence" value="ECO:0007669"/>
    <property type="project" value="InterPro"/>
</dbReference>
<keyword evidence="7 11" id="KW-1133">Transmembrane helix</keyword>
<evidence type="ECO:0000256" key="9">
    <source>
        <dbReference type="ARBA" id="ARBA00047280"/>
    </source>
</evidence>
<keyword evidence="3" id="KW-0645">Protease</keyword>
<comment type="similarity">
    <text evidence="2">Belongs to the peptidase U48 family.</text>
</comment>
<evidence type="ECO:0000256" key="10">
    <source>
        <dbReference type="ARBA" id="ARBA00049729"/>
    </source>
</evidence>
<evidence type="ECO:0000313" key="14">
    <source>
        <dbReference type="Proteomes" id="UP000078512"/>
    </source>
</evidence>
<reference evidence="13 14" key="1">
    <citation type="submission" date="2016-05" db="EMBL/GenBank/DDBJ databases">
        <title>Genome sequencing reveals origins of a unique bacterial endosymbiosis in the earliest lineages of terrestrial Fungi.</title>
        <authorList>
            <consortium name="DOE Joint Genome Institute"/>
            <person name="Uehling J."/>
            <person name="Gryganskyi A."/>
            <person name="Hameed K."/>
            <person name="Tschaplinski T."/>
            <person name="Misztal P."/>
            <person name="Wu S."/>
            <person name="Desiro A."/>
            <person name="Vande Pol N."/>
            <person name="Du Z.-Y."/>
            <person name="Zienkiewicz A."/>
            <person name="Zienkiewicz K."/>
            <person name="Morin E."/>
            <person name="Tisserant E."/>
            <person name="Splivallo R."/>
            <person name="Hainaut M."/>
            <person name="Henrissat B."/>
            <person name="Ohm R."/>
            <person name="Kuo A."/>
            <person name="Yan J."/>
            <person name="Lipzen A."/>
            <person name="Nolan M."/>
            <person name="Labutti K."/>
            <person name="Barry K."/>
            <person name="Goldstein A."/>
            <person name="Labbe J."/>
            <person name="Schadt C."/>
            <person name="Tuskan G."/>
            <person name="Grigoriev I."/>
            <person name="Martin F."/>
            <person name="Vilgalys R."/>
            <person name="Bonito G."/>
        </authorList>
    </citation>
    <scope>NUCLEOTIDE SEQUENCE [LARGE SCALE GENOMIC DNA]</scope>
    <source>
        <strain evidence="13 14">AG-77</strain>
    </source>
</reference>
<sequence length="323" mass="36213">MLPFESAIPTWIAGCSCVFFATLFVGSLYLFPVKKQASTGNHALDRFQQRLDRDHPLVIKQRIKGIVLTSLLVTLYLWVVFSISGAIPSDQASQCVYAFLQLLGLTVPAYGLVQWLHHIFTPLALVMTLFLGPLAMMLIDGELPFQSRFYWRNQLQNLCEWIGIRNYIVGPIAEEYIFRACMVSITATSGASPKAMIFGLPLVFGIAHLHHGYESFVKKGRTRQAAIQSAIIALVQLTYTSLFGWFATFLFLRTSSLLAPCLCHSFCNLMGFPDASNIQHYGRWKIWIYVAFALGIILFASMLAPLTSPSLYGSTHSSAYWMK</sequence>
<dbReference type="EMBL" id="KV442042">
    <property type="protein sequence ID" value="OAQ29330.1"/>
    <property type="molecule type" value="Genomic_DNA"/>
</dbReference>
<evidence type="ECO:0000256" key="2">
    <source>
        <dbReference type="ARBA" id="ARBA00006897"/>
    </source>
</evidence>
<keyword evidence="6" id="KW-0256">Endoplasmic reticulum</keyword>
<name>A0A197JVT7_9FUNG</name>
<feature type="domain" description="CAAX prenyl protease 2/Lysostaphin resistance protein A-like" evidence="12">
    <location>
        <begin position="161"/>
        <end position="270"/>
    </location>
</feature>
<evidence type="ECO:0000256" key="7">
    <source>
        <dbReference type="ARBA" id="ARBA00022989"/>
    </source>
</evidence>
<evidence type="ECO:0000256" key="11">
    <source>
        <dbReference type="SAM" id="Phobius"/>
    </source>
</evidence>
<feature type="transmembrane region" description="Helical" evidence="11">
    <location>
        <begin position="96"/>
        <end position="113"/>
    </location>
</feature>
<accession>A0A197JVT7</accession>
<dbReference type="OrthoDB" id="271604at2759"/>
<dbReference type="Pfam" id="PF02517">
    <property type="entry name" value="Rce1-like"/>
    <property type="match status" value="1"/>
</dbReference>
<dbReference type="InterPro" id="IPR003675">
    <property type="entry name" value="Rce1/LyrA-like_dom"/>
</dbReference>
<keyword evidence="8 11" id="KW-0472">Membrane</keyword>
<dbReference type="GO" id="GO:0004222">
    <property type="term" value="F:metalloendopeptidase activity"/>
    <property type="evidence" value="ECO:0007669"/>
    <property type="project" value="InterPro"/>
</dbReference>
<dbReference type="EC" id="3.4.26.1" evidence="10"/>
<keyword evidence="5" id="KW-0378">Hydrolase</keyword>
<feature type="transmembrane region" description="Helical" evidence="11">
    <location>
        <begin position="6"/>
        <end position="31"/>
    </location>
</feature>
<feature type="transmembrane region" description="Helical" evidence="11">
    <location>
        <begin position="65"/>
        <end position="84"/>
    </location>
</feature>
<feature type="transmembrane region" description="Helical" evidence="11">
    <location>
        <begin position="195"/>
        <end position="213"/>
    </location>
</feature>
<protein>
    <recommendedName>
        <fullName evidence="10">intramembrane prenyl-peptidase Rce1</fullName>
        <ecNumber evidence="10">3.4.26.1</ecNumber>
    </recommendedName>
</protein>
<gene>
    <name evidence="13" type="ORF">K457DRAFT_75122</name>
</gene>
<keyword evidence="14" id="KW-1185">Reference proteome</keyword>
<keyword evidence="4 11" id="KW-0812">Transmembrane</keyword>
<evidence type="ECO:0000256" key="6">
    <source>
        <dbReference type="ARBA" id="ARBA00022824"/>
    </source>
</evidence>
<dbReference type="GO" id="GO:0005789">
    <property type="term" value="C:endoplasmic reticulum membrane"/>
    <property type="evidence" value="ECO:0007669"/>
    <property type="project" value="UniProtKB-SubCell"/>
</dbReference>
<evidence type="ECO:0000256" key="5">
    <source>
        <dbReference type="ARBA" id="ARBA00022801"/>
    </source>
</evidence>
<evidence type="ECO:0000256" key="4">
    <source>
        <dbReference type="ARBA" id="ARBA00022692"/>
    </source>
</evidence>
<dbReference type="STRING" id="1314771.A0A197JVT7"/>
<feature type="transmembrane region" description="Helical" evidence="11">
    <location>
        <begin position="120"/>
        <end position="139"/>
    </location>
</feature>
<dbReference type="Proteomes" id="UP000078512">
    <property type="component" value="Unassembled WGS sequence"/>
</dbReference>
<feature type="transmembrane region" description="Helical" evidence="11">
    <location>
        <begin position="225"/>
        <end position="251"/>
    </location>
</feature>
<dbReference type="AlphaFoldDB" id="A0A197JVT7"/>
<dbReference type="InterPro" id="IPR039731">
    <property type="entry name" value="Rce1"/>
</dbReference>
<evidence type="ECO:0000256" key="3">
    <source>
        <dbReference type="ARBA" id="ARBA00022670"/>
    </source>
</evidence>
<proteinExistence type="inferred from homology"/>
<comment type="subcellular location">
    <subcellularLocation>
        <location evidence="1">Endoplasmic reticulum membrane</location>
        <topology evidence="1">Multi-pass membrane protein</topology>
    </subcellularLocation>
</comment>
<evidence type="ECO:0000259" key="12">
    <source>
        <dbReference type="Pfam" id="PF02517"/>
    </source>
</evidence>
<organism evidence="13 14">
    <name type="scientific">Linnemannia elongata AG-77</name>
    <dbReference type="NCBI Taxonomy" id="1314771"/>
    <lineage>
        <taxon>Eukaryota</taxon>
        <taxon>Fungi</taxon>
        <taxon>Fungi incertae sedis</taxon>
        <taxon>Mucoromycota</taxon>
        <taxon>Mortierellomycotina</taxon>
        <taxon>Mortierellomycetes</taxon>
        <taxon>Mortierellales</taxon>
        <taxon>Mortierellaceae</taxon>
        <taxon>Linnemannia</taxon>
    </lineage>
</organism>